<dbReference type="Proteomes" id="UP000320762">
    <property type="component" value="Unassembled WGS sequence"/>
</dbReference>
<feature type="compositionally biased region" description="Acidic residues" evidence="1">
    <location>
        <begin position="616"/>
        <end position="629"/>
    </location>
</feature>
<evidence type="ECO:0000259" key="2">
    <source>
        <dbReference type="Pfam" id="PF00350"/>
    </source>
</evidence>
<feature type="compositionally biased region" description="Basic residues" evidence="1">
    <location>
        <begin position="529"/>
        <end position="548"/>
    </location>
</feature>
<evidence type="ECO:0000256" key="1">
    <source>
        <dbReference type="SAM" id="MobiDB-lite"/>
    </source>
</evidence>
<comment type="caution">
    <text evidence="4">The sequence shown here is derived from an EMBL/GenBank/DDBJ whole genome shotgun (WGS) entry which is preliminary data.</text>
</comment>
<feature type="domain" description="Dynamin N-terminal" evidence="2">
    <location>
        <begin position="160"/>
        <end position="420"/>
    </location>
</feature>
<evidence type="ECO:0000313" key="4">
    <source>
        <dbReference type="EMBL" id="TRM67989.1"/>
    </source>
</evidence>
<proteinExistence type="predicted"/>
<dbReference type="Pfam" id="PF00350">
    <property type="entry name" value="Dynamin_N"/>
    <property type="match status" value="1"/>
</dbReference>
<dbReference type="PANTHER" id="PTHR36681">
    <property type="entry name" value="NUCLEAR GTPASE, GERMINAL CENTER-ASSOCIATED, TANDEM DUPLICATE 3"/>
    <property type="match status" value="1"/>
</dbReference>
<keyword evidence="5" id="KW-1185">Reference proteome</keyword>
<dbReference type="InterPro" id="IPR027417">
    <property type="entry name" value="P-loop_NTPase"/>
</dbReference>
<feature type="compositionally biased region" description="Acidic residues" evidence="1">
    <location>
        <begin position="552"/>
        <end position="561"/>
    </location>
</feature>
<feature type="region of interest" description="Disordered" evidence="1">
    <location>
        <begin position="309"/>
        <end position="329"/>
    </location>
</feature>
<reference evidence="4 5" key="1">
    <citation type="journal article" date="2019" name="New Phytol.">
        <title>Comparative genomics reveals unique wood-decay strategies and fruiting body development in the Schizophyllaceae.</title>
        <authorList>
            <person name="Almasi E."/>
            <person name="Sahu N."/>
            <person name="Krizsan K."/>
            <person name="Balint B."/>
            <person name="Kovacs G.M."/>
            <person name="Kiss B."/>
            <person name="Cseklye J."/>
            <person name="Drula E."/>
            <person name="Henrissat B."/>
            <person name="Nagy I."/>
            <person name="Chovatia M."/>
            <person name="Adam C."/>
            <person name="LaButti K."/>
            <person name="Lipzen A."/>
            <person name="Riley R."/>
            <person name="Grigoriev I.V."/>
            <person name="Nagy L.G."/>
        </authorList>
    </citation>
    <scope>NUCLEOTIDE SEQUENCE [LARGE SCALE GENOMIC DNA]</scope>
    <source>
        <strain evidence="4 5">NL-1724</strain>
    </source>
</reference>
<name>A0A550CT79_9AGAR</name>
<dbReference type="Pfam" id="PF24564">
    <property type="entry name" value="DUF7605"/>
    <property type="match status" value="1"/>
</dbReference>
<feature type="domain" description="DUF7605" evidence="3">
    <location>
        <begin position="915"/>
        <end position="1075"/>
    </location>
</feature>
<accession>A0A550CT79</accession>
<dbReference type="InterPro" id="IPR056024">
    <property type="entry name" value="DUF7605"/>
</dbReference>
<protein>
    <recommendedName>
        <fullName evidence="6">Nuclear GTPase SLIP-GC</fullName>
    </recommendedName>
</protein>
<evidence type="ECO:0008006" key="6">
    <source>
        <dbReference type="Google" id="ProtNLM"/>
    </source>
</evidence>
<dbReference type="PANTHER" id="PTHR36681:SF3">
    <property type="entry name" value="NUCLEAR GTPASE, GERMINAL CENTER-ASSOCIATED, TANDEM DUPLICATE 3"/>
    <property type="match status" value="1"/>
</dbReference>
<dbReference type="InterPro" id="IPR045063">
    <property type="entry name" value="Dynamin_N"/>
</dbReference>
<sequence length="1189" mass="131918">MSAKENTAAMATGRVKPEPVDHTLTPLMPSKSNASGGSIKSEPSDAVHALKKADSSALLAGNLSSAESSTAMDNKTEAKPELGVGQPSQDKVDPKSDYTIYASAHDIPYSPEEALKEGSKMVKAIDANLKNVKLGSKMRQEVWRKELSTLKKQTSPTTLIAVCGETGAGKSSLLNAILDDNIVPTSGMRACTAVVTEIAYHSKPTIEADVSFLTETEWKEELGILIDDLVDEDGHLRRLTDLKSDAGIAWSKVHAVYPKLTAENLLRMKVDDVVAYDENVRKMLGATKTVSAKNSKAFATEINKYIDSKDRKSKKDKKKKADEETMMDKVRKAAGKEASRFSGGKTNVEDIEWWPLIRTVRVRCHSKALSTGAVLVDLPGVADANAARSSIARDYMKKCDCIWVLAPIQRAVDNQSAKNLLGDAFRMQLMTSKCDDISCSEVKRALNLQDDDELIEIEDRLDEYAGETKEWKKKKALADDLVKGIEDELKHLRPLLKEYKEHLRCLKEGLPFEHKLTGKKAEAAAAAKQGKKRKNARGGKKGSSKRRRSGNDSDEDVEMESGDSMSDFIDDDDDDSDAESDVESNKDSEEDSDAEEKDSDAEDSDTDESNAKSSDMEDDDDDEVTEESLEAIIKEKSATLTEQRAKLTEARAQKKEAIDRLAKLKKAIDKTQRQKNAYCSKKRSEYSRGTLKEDFRLGMKDLDDAVAEERDPDNFDPTQNVRDYDAIDLPVFTASSRDYVRLKNIVKGDGDPSCFDNVEDTGIPALQDWCHKLTLSSRETATQRFFEHLRTFVATIETYVRGAAEVTPEDREALRELWESAKEPEYGSDSDEDMRGSSAAPDPFSFFLNINRGNLMSMSDDLPGRDAHRDADLGIKPRLSKEFQALVDQCVSDLKRIFRQGLEEKCTAGAINAADAALQTSDDVAATCHWQTYRATLRRHGEWRRDLNVELCNPFTRQIASSWGQMFESDLFAGLDGATSEKITKLVKEIESSAAPGLKERAKMQGDQCMEQAQVALTDAMEAVKVALQNEQKEVSRCLGPHVQEHLIPGYDLAMDERGRGSVARQKRVFHEYVKLKKEKMFHGAAALIMDRLDSAAEAVGDALEKKLNALAKQVETSMSALWEEVDENEDQQRARAAMMNVASNILKQVALWKEAARVKHEAERAEAMEVEDLLDMDAYMHDGTGGGN</sequence>
<feature type="compositionally biased region" description="Acidic residues" evidence="1">
    <location>
        <begin position="568"/>
        <end position="608"/>
    </location>
</feature>
<evidence type="ECO:0000259" key="3">
    <source>
        <dbReference type="Pfam" id="PF24564"/>
    </source>
</evidence>
<dbReference type="AlphaFoldDB" id="A0A550CT79"/>
<dbReference type="EMBL" id="VDMD01000002">
    <property type="protein sequence ID" value="TRM67989.1"/>
    <property type="molecule type" value="Genomic_DNA"/>
</dbReference>
<gene>
    <name evidence="4" type="ORF">BD626DRAFT_480465</name>
</gene>
<evidence type="ECO:0000313" key="5">
    <source>
        <dbReference type="Proteomes" id="UP000320762"/>
    </source>
</evidence>
<feature type="compositionally biased region" description="Basic and acidic residues" evidence="1">
    <location>
        <begin position="632"/>
        <end position="641"/>
    </location>
</feature>
<feature type="compositionally biased region" description="Basic and acidic residues" evidence="1">
    <location>
        <begin position="319"/>
        <end position="329"/>
    </location>
</feature>
<dbReference type="OrthoDB" id="3598281at2759"/>
<feature type="region of interest" description="Disordered" evidence="1">
    <location>
        <begin position="516"/>
        <end position="641"/>
    </location>
</feature>
<feature type="region of interest" description="Disordered" evidence="1">
    <location>
        <begin position="64"/>
        <end position="93"/>
    </location>
</feature>
<dbReference type="STRING" id="97359.A0A550CT79"/>
<feature type="region of interest" description="Disordered" evidence="1">
    <location>
        <begin position="1"/>
        <end position="48"/>
    </location>
</feature>
<dbReference type="SUPFAM" id="SSF52540">
    <property type="entry name" value="P-loop containing nucleoside triphosphate hydrolases"/>
    <property type="match status" value="1"/>
</dbReference>
<dbReference type="Gene3D" id="3.40.50.300">
    <property type="entry name" value="P-loop containing nucleotide triphosphate hydrolases"/>
    <property type="match status" value="2"/>
</dbReference>
<organism evidence="4 5">
    <name type="scientific">Schizophyllum amplum</name>
    <dbReference type="NCBI Taxonomy" id="97359"/>
    <lineage>
        <taxon>Eukaryota</taxon>
        <taxon>Fungi</taxon>
        <taxon>Dikarya</taxon>
        <taxon>Basidiomycota</taxon>
        <taxon>Agaricomycotina</taxon>
        <taxon>Agaricomycetes</taxon>
        <taxon>Agaricomycetidae</taxon>
        <taxon>Agaricales</taxon>
        <taxon>Schizophyllaceae</taxon>
        <taxon>Schizophyllum</taxon>
    </lineage>
</organism>